<comment type="similarity">
    <text evidence="3 9">Belongs to the class-D beta-lactamase family.</text>
</comment>
<comment type="catalytic activity">
    <reaction evidence="9">
        <text>a beta-lactam + H2O = a substituted beta-amino acid</text>
        <dbReference type="Rhea" id="RHEA:20401"/>
        <dbReference type="ChEBI" id="CHEBI:15377"/>
        <dbReference type="ChEBI" id="CHEBI:35627"/>
        <dbReference type="ChEBI" id="CHEBI:140347"/>
        <dbReference type="EC" id="3.5.2.6"/>
    </reaction>
</comment>
<feature type="chain" id="PRO_5037174888" description="Beta-lactamase" evidence="11">
    <location>
        <begin position="26"/>
        <end position="670"/>
    </location>
</feature>
<keyword evidence="6 9" id="KW-0378">Hydrolase</keyword>
<dbReference type="RefSeq" id="WP_196835730.1">
    <property type="nucleotide sequence ID" value="NZ_JADOTZ010000001.1"/>
</dbReference>
<dbReference type="EC" id="3.5.2.6" evidence="4 9"/>
<evidence type="ECO:0000256" key="10">
    <source>
        <dbReference type="SAM" id="MobiDB-lite"/>
    </source>
</evidence>
<evidence type="ECO:0000256" key="9">
    <source>
        <dbReference type="RuleBase" id="RU361140"/>
    </source>
</evidence>
<dbReference type="GO" id="GO:0008658">
    <property type="term" value="F:penicillin binding"/>
    <property type="evidence" value="ECO:0007669"/>
    <property type="project" value="InterPro"/>
</dbReference>
<dbReference type="GO" id="GO:0071972">
    <property type="term" value="F:peptidoglycan L,D-transpeptidase activity"/>
    <property type="evidence" value="ECO:0007669"/>
    <property type="project" value="TreeGrafter"/>
</dbReference>
<gene>
    <name evidence="14" type="ORF">IW252_001185</name>
</gene>
<dbReference type="InterPro" id="IPR002137">
    <property type="entry name" value="Beta-lactam_class-D_AS"/>
</dbReference>
<comment type="similarity">
    <text evidence="2">Belongs to the transpeptidase family.</text>
</comment>
<evidence type="ECO:0000256" key="8">
    <source>
        <dbReference type="ARBA" id="ARBA00023251"/>
    </source>
</evidence>
<keyword evidence="14" id="KW-0131">Cell cycle</keyword>
<comment type="subcellular location">
    <subcellularLocation>
        <location evidence="1">Membrane</location>
    </subcellularLocation>
</comment>
<reference evidence="14" key="1">
    <citation type="submission" date="2020-11" db="EMBL/GenBank/DDBJ databases">
        <title>Sequencing the genomes of 1000 actinobacteria strains.</title>
        <authorList>
            <person name="Klenk H.-P."/>
        </authorList>
    </citation>
    <scope>NUCLEOTIDE SEQUENCE</scope>
    <source>
        <strain evidence="14">DSM 26152</strain>
    </source>
</reference>
<dbReference type="SUPFAM" id="SSF56519">
    <property type="entry name" value="Penicillin binding protein dimerisation domain"/>
    <property type="match status" value="1"/>
</dbReference>
<evidence type="ECO:0000313" key="14">
    <source>
        <dbReference type="EMBL" id="MBG6084418.1"/>
    </source>
</evidence>
<dbReference type="GO" id="GO:0005886">
    <property type="term" value="C:plasma membrane"/>
    <property type="evidence" value="ECO:0007669"/>
    <property type="project" value="TreeGrafter"/>
</dbReference>
<feature type="region of interest" description="Disordered" evidence="10">
    <location>
        <begin position="544"/>
        <end position="576"/>
    </location>
</feature>
<evidence type="ECO:0000256" key="4">
    <source>
        <dbReference type="ARBA" id="ARBA00012865"/>
    </source>
</evidence>
<evidence type="ECO:0000256" key="2">
    <source>
        <dbReference type="ARBA" id="ARBA00007171"/>
    </source>
</evidence>
<dbReference type="EMBL" id="JADOTZ010000001">
    <property type="protein sequence ID" value="MBG6084418.1"/>
    <property type="molecule type" value="Genomic_DNA"/>
</dbReference>
<accession>A0A931D9D8</accession>
<feature type="domain" description="Penicillin-binding protein transpeptidase" evidence="12">
    <location>
        <begin position="363"/>
        <end position="660"/>
    </location>
</feature>
<organism evidence="14 15">
    <name type="scientific">Zhihengliuella flava</name>
    <dbReference type="NCBI Taxonomy" id="1285193"/>
    <lineage>
        <taxon>Bacteria</taxon>
        <taxon>Bacillati</taxon>
        <taxon>Actinomycetota</taxon>
        <taxon>Actinomycetes</taxon>
        <taxon>Micrococcales</taxon>
        <taxon>Micrococcaceae</taxon>
        <taxon>Zhihengliuella</taxon>
    </lineage>
</organism>
<comment type="caution">
    <text evidence="14">The sequence shown here is derived from an EMBL/GenBank/DDBJ whole genome shotgun (WGS) entry which is preliminary data.</text>
</comment>
<name>A0A931D9D8_9MICC</name>
<dbReference type="SUPFAM" id="SSF56601">
    <property type="entry name" value="beta-lactamase/transpeptidase-like"/>
    <property type="match status" value="1"/>
</dbReference>
<sequence>MRPVSRNVAALTTASLLVASLSACGEQRPAPDATAEALVAALTTGDFSSVPLNGTDAAAAGDAVVQAFEPLAGLERTHQLLGVDVPEETDAAEEPAATARIETTWDVPATEDDFTYTTTAELTYDAEAERWEALFGPEVLAPGLTAGGYLADSRTPAARGDILGEGGQTLVTERDVLNIGIDKANLSTEAQPAAARELAELVGIDADAYVDQVAAAGQSAWVQAITLRANDRDVTDAQLAAIDGVLVQQGTLPLAPTREFARPVLGTVGPATAEIVEASEGRIAAGDVTGRSGLQARYDEQLAGTAGLSIARYTEDGEKAEELFATAPQDGADVQTTLDADLQTAAETVLNGAAELEDVPSALVAIRPSDSAVLAAASGPGSGGYNTALLGQYAPGSTFKVVSALAMLRGGATADSSFECTETTTVNGKTFKNFDAYPSAALGPIPLSEALAQSCNTVFVNAGADVGAAAVADAAAALGLTGEDTTGTGAFRGSVPADSEGTELAANMIGQGVVLASPLGMATVAASVAAGQTVQPALVLDAADSDDEADASGAAAESGTADASPTAEADAAPSSSTLAAEEAEALAQMMGGVVDHGTLTLLQDVPGEPVIGKSGTAEYDDEQNAHAWTIAIQGDLAVAAFVETGDGGSRTAGPLVRDFLTAVQAETDQN</sequence>
<dbReference type="GO" id="GO:0051301">
    <property type="term" value="P:cell division"/>
    <property type="evidence" value="ECO:0007669"/>
    <property type="project" value="UniProtKB-KW"/>
</dbReference>
<dbReference type="Pfam" id="PF00905">
    <property type="entry name" value="Transpeptidase"/>
    <property type="match status" value="1"/>
</dbReference>
<evidence type="ECO:0000256" key="5">
    <source>
        <dbReference type="ARBA" id="ARBA00022729"/>
    </source>
</evidence>
<dbReference type="GO" id="GO:0071555">
    <property type="term" value="P:cell wall organization"/>
    <property type="evidence" value="ECO:0007669"/>
    <property type="project" value="TreeGrafter"/>
</dbReference>
<dbReference type="InterPro" id="IPR001460">
    <property type="entry name" value="PCN-bd_Tpept"/>
</dbReference>
<keyword evidence="8 9" id="KW-0046">Antibiotic resistance</keyword>
<dbReference type="GO" id="GO:0017001">
    <property type="term" value="P:antibiotic catabolic process"/>
    <property type="evidence" value="ECO:0007669"/>
    <property type="project" value="InterPro"/>
</dbReference>
<dbReference type="InterPro" id="IPR050515">
    <property type="entry name" value="Beta-lactam/transpept"/>
</dbReference>
<dbReference type="InterPro" id="IPR036138">
    <property type="entry name" value="PBP_dimer_sf"/>
</dbReference>
<evidence type="ECO:0000256" key="3">
    <source>
        <dbReference type="ARBA" id="ARBA00007898"/>
    </source>
</evidence>
<dbReference type="Pfam" id="PF03717">
    <property type="entry name" value="PBP_dimer"/>
    <property type="match status" value="1"/>
</dbReference>
<dbReference type="InterPro" id="IPR005311">
    <property type="entry name" value="PBP_dimer"/>
</dbReference>
<feature type="signal peptide" evidence="11">
    <location>
        <begin position="1"/>
        <end position="25"/>
    </location>
</feature>
<keyword evidence="7" id="KW-0472">Membrane</keyword>
<evidence type="ECO:0000256" key="1">
    <source>
        <dbReference type="ARBA" id="ARBA00004370"/>
    </source>
</evidence>
<dbReference type="PROSITE" id="PS51257">
    <property type="entry name" value="PROKAR_LIPOPROTEIN"/>
    <property type="match status" value="1"/>
</dbReference>
<dbReference type="Gene3D" id="3.90.1310.10">
    <property type="entry name" value="Penicillin-binding protein 2a (Domain 2)"/>
    <property type="match status" value="1"/>
</dbReference>
<dbReference type="GO" id="GO:0046677">
    <property type="term" value="P:response to antibiotic"/>
    <property type="evidence" value="ECO:0007669"/>
    <property type="project" value="UniProtKB-UniRule"/>
</dbReference>
<evidence type="ECO:0000259" key="12">
    <source>
        <dbReference type="Pfam" id="PF00905"/>
    </source>
</evidence>
<evidence type="ECO:0000256" key="11">
    <source>
        <dbReference type="SAM" id="SignalP"/>
    </source>
</evidence>
<evidence type="ECO:0000256" key="7">
    <source>
        <dbReference type="ARBA" id="ARBA00023136"/>
    </source>
</evidence>
<keyword evidence="5 11" id="KW-0732">Signal</keyword>
<dbReference type="Proteomes" id="UP000625033">
    <property type="component" value="Unassembled WGS sequence"/>
</dbReference>
<dbReference type="PANTHER" id="PTHR30627">
    <property type="entry name" value="PEPTIDOGLYCAN D,D-TRANSPEPTIDASE"/>
    <property type="match status" value="1"/>
</dbReference>
<dbReference type="AlphaFoldDB" id="A0A931D9D8"/>
<dbReference type="PROSITE" id="PS00337">
    <property type="entry name" value="BETA_LACTAMASE_D"/>
    <property type="match status" value="1"/>
</dbReference>
<keyword evidence="15" id="KW-1185">Reference proteome</keyword>
<dbReference type="PANTHER" id="PTHR30627:SF24">
    <property type="entry name" value="PENICILLIN-BINDING PROTEIN 4B"/>
    <property type="match status" value="1"/>
</dbReference>
<evidence type="ECO:0000259" key="13">
    <source>
        <dbReference type="Pfam" id="PF03717"/>
    </source>
</evidence>
<dbReference type="InterPro" id="IPR012338">
    <property type="entry name" value="Beta-lactam/transpept-like"/>
</dbReference>
<protein>
    <recommendedName>
        <fullName evidence="4 9">Beta-lactamase</fullName>
        <ecNumber evidence="4 9">3.5.2.6</ecNumber>
    </recommendedName>
</protein>
<feature type="compositionally biased region" description="Low complexity" evidence="10">
    <location>
        <begin position="551"/>
        <end position="576"/>
    </location>
</feature>
<evidence type="ECO:0000313" key="15">
    <source>
        <dbReference type="Proteomes" id="UP000625033"/>
    </source>
</evidence>
<proteinExistence type="inferred from homology"/>
<dbReference type="Gene3D" id="3.40.710.10">
    <property type="entry name" value="DD-peptidase/beta-lactamase superfamily"/>
    <property type="match status" value="1"/>
</dbReference>
<dbReference type="GO" id="GO:0008800">
    <property type="term" value="F:beta-lactamase activity"/>
    <property type="evidence" value="ECO:0007669"/>
    <property type="project" value="UniProtKB-UniRule"/>
</dbReference>
<keyword evidence="14" id="KW-0132">Cell division</keyword>
<evidence type="ECO:0000256" key="6">
    <source>
        <dbReference type="ARBA" id="ARBA00022801"/>
    </source>
</evidence>
<feature type="domain" description="Penicillin-binding protein dimerisation" evidence="13">
    <location>
        <begin position="155"/>
        <end position="320"/>
    </location>
</feature>